<evidence type="ECO:0000256" key="5">
    <source>
        <dbReference type="ARBA" id="ARBA00023239"/>
    </source>
</evidence>
<evidence type="ECO:0000256" key="3">
    <source>
        <dbReference type="ARBA" id="ARBA00022723"/>
    </source>
</evidence>
<name>A0A0G3XM33_9SPHN</name>
<proteinExistence type="inferred from homology"/>
<dbReference type="InterPro" id="IPR036874">
    <property type="entry name" value="Carbonic_anhydrase_sf"/>
</dbReference>
<dbReference type="EMBL" id="CP011770">
    <property type="protein sequence ID" value="AKM11686.1"/>
    <property type="molecule type" value="Genomic_DNA"/>
</dbReference>
<evidence type="ECO:0000256" key="1">
    <source>
        <dbReference type="ARBA" id="ARBA00006217"/>
    </source>
</evidence>
<dbReference type="GO" id="GO:0004089">
    <property type="term" value="F:carbonate dehydratase activity"/>
    <property type="evidence" value="ECO:0007669"/>
    <property type="project" value="UniProtKB-UniRule"/>
</dbReference>
<dbReference type="GO" id="GO:0015976">
    <property type="term" value="P:carbon utilization"/>
    <property type="evidence" value="ECO:0007669"/>
    <property type="project" value="InterPro"/>
</dbReference>
<keyword evidence="10" id="KW-1185">Reference proteome</keyword>
<dbReference type="InterPro" id="IPR045066">
    <property type="entry name" value="Beta_CA_cladeB"/>
</dbReference>
<dbReference type="AlphaFoldDB" id="A0A0G3XM33"/>
<dbReference type="Proteomes" id="UP000035287">
    <property type="component" value="Chromosome"/>
</dbReference>
<dbReference type="PROSITE" id="PS00705">
    <property type="entry name" value="PROK_CO2_ANHYDRASE_2"/>
    <property type="match status" value="1"/>
</dbReference>
<keyword evidence="5 8" id="KW-0456">Lyase</keyword>
<feature type="binding site" evidence="7">
    <location>
        <position position="48"/>
    </location>
    <ligand>
        <name>Zn(2+)</name>
        <dbReference type="ChEBI" id="CHEBI:29105"/>
    </ligand>
</feature>
<gene>
    <name evidence="9" type="ORF">AB433_08865</name>
</gene>
<comment type="similarity">
    <text evidence="1 8">Belongs to the beta-class carbonic anhydrase family.</text>
</comment>
<dbReference type="InterPro" id="IPR015892">
    <property type="entry name" value="Carbonic_anhydrase_CS"/>
</dbReference>
<dbReference type="InterPro" id="IPR001765">
    <property type="entry name" value="Carbonic_anhydrase"/>
</dbReference>
<keyword evidence="4 7" id="KW-0862">Zinc</keyword>
<comment type="cofactor">
    <cofactor evidence="7">
        <name>Zn(2+)</name>
        <dbReference type="ChEBI" id="CHEBI:29105"/>
    </cofactor>
    <text evidence="7">Binds 1 zinc ion per subunit.</text>
</comment>
<evidence type="ECO:0000256" key="8">
    <source>
        <dbReference type="RuleBase" id="RU003956"/>
    </source>
</evidence>
<dbReference type="OrthoDB" id="9797527at2"/>
<evidence type="ECO:0000313" key="9">
    <source>
        <dbReference type="EMBL" id="AKM11686.1"/>
    </source>
</evidence>
<keyword evidence="3 7" id="KW-0479">Metal-binding</keyword>
<dbReference type="Pfam" id="PF00484">
    <property type="entry name" value="Pro_CA"/>
    <property type="match status" value="1"/>
</dbReference>
<comment type="catalytic activity">
    <reaction evidence="6 8">
        <text>hydrogencarbonate + H(+) = CO2 + H2O</text>
        <dbReference type="Rhea" id="RHEA:10748"/>
        <dbReference type="ChEBI" id="CHEBI:15377"/>
        <dbReference type="ChEBI" id="CHEBI:15378"/>
        <dbReference type="ChEBI" id="CHEBI:16526"/>
        <dbReference type="ChEBI" id="CHEBI:17544"/>
        <dbReference type="EC" id="4.2.1.1"/>
    </reaction>
</comment>
<dbReference type="Gene3D" id="3.40.1050.10">
    <property type="entry name" value="Carbonic anhydrase"/>
    <property type="match status" value="1"/>
</dbReference>
<feature type="binding site" evidence="7">
    <location>
        <position position="110"/>
    </location>
    <ligand>
        <name>Zn(2+)</name>
        <dbReference type="ChEBI" id="CHEBI:29105"/>
    </ligand>
</feature>
<dbReference type="PATRIC" id="fig|1348774.3.peg.1859"/>
<dbReference type="GO" id="GO:0008270">
    <property type="term" value="F:zinc ion binding"/>
    <property type="evidence" value="ECO:0007669"/>
    <property type="project" value="UniProtKB-UniRule"/>
</dbReference>
<evidence type="ECO:0000256" key="2">
    <source>
        <dbReference type="ARBA" id="ARBA00012925"/>
    </source>
</evidence>
<accession>A0A0G3XM33</accession>
<organism evidence="9 10">
    <name type="scientific">Croceicoccus naphthovorans</name>
    <dbReference type="NCBI Taxonomy" id="1348774"/>
    <lineage>
        <taxon>Bacteria</taxon>
        <taxon>Pseudomonadati</taxon>
        <taxon>Pseudomonadota</taxon>
        <taxon>Alphaproteobacteria</taxon>
        <taxon>Sphingomonadales</taxon>
        <taxon>Erythrobacteraceae</taxon>
        <taxon>Croceicoccus</taxon>
    </lineage>
</organism>
<evidence type="ECO:0000256" key="6">
    <source>
        <dbReference type="ARBA" id="ARBA00048348"/>
    </source>
</evidence>
<evidence type="ECO:0000256" key="4">
    <source>
        <dbReference type="ARBA" id="ARBA00022833"/>
    </source>
</evidence>
<sequence>MTDSNNAFAALNEGYHRFREKLWHPQRERWLQLKEGQSPKVMVISCSDSRVDPAQVFDVDPGEIFVVRNVAAMVPPFETTPGHHGVSAALEFAVQVLEVEEIVVLGHGMCGGCKAALSRSMQGAEPGRGGFIADWIELLDDARDKVASAHGTEGRDAERAMEQAAVQVSIDNLRTFPCIQSKEKTGKIKLRGGFFAISDGVLHWLDEADGTFSPAA</sequence>
<dbReference type="RefSeq" id="WP_047823700.1">
    <property type="nucleotide sequence ID" value="NZ_CP011770.1"/>
</dbReference>
<dbReference type="EC" id="4.2.1.1" evidence="2 8"/>
<dbReference type="CDD" id="cd00884">
    <property type="entry name" value="beta_CA_cladeB"/>
    <property type="match status" value="1"/>
</dbReference>
<dbReference type="SMART" id="SM00947">
    <property type="entry name" value="Pro_CA"/>
    <property type="match status" value="1"/>
</dbReference>
<dbReference type="SUPFAM" id="SSF53056">
    <property type="entry name" value="beta-carbonic anhydrase, cab"/>
    <property type="match status" value="1"/>
</dbReference>
<reference evidence="9 10" key="1">
    <citation type="submission" date="2015-06" db="EMBL/GenBank/DDBJ databases">
        <authorList>
            <person name="Zeng Y."/>
            <person name="Huang Y."/>
        </authorList>
    </citation>
    <scope>NUCLEOTIDE SEQUENCE [LARGE SCALE GENOMIC DNA]</scope>
    <source>
        <strain evidence="9 10">PQ-2</strain>
    </source>
</reference>
<comment type="function">
    <text evidence="8">Reversible hydration of carbon dioxide.</text>
</comment>
<dbReference type="KEGG" id="cna:AB433_08865"/>
<feature type="binding site" evidence="7">
    <location>
        <position position="107"/>
    </location>
    <ligand>
        <name>Zn(2+)</name>
        <dbReference type="ChEBI" id="CHEBI:29105"/>
    </ligand>
</feature>
<dbReference type="PANTHER" id="PTHR11002:SF76">
    <property type="entry name" value="CARBONIC ANHYDRASE"/>
    <property type="match status" value="1"/>
</dbReference>
<dbReference type="PROSITE" id="PS00704">
    <property type="entry name" value="PROK_CO2_ANHYDRASE_1"/>
    <property type="match status" value="1"/>
</dbReference>
<feature type="binding site" evidence="7">
    <location>
        <position position="46"/>
    </location>
    <ligand>
        <name>Zn(2+)</name>
        <dbReference type="ChEBI" id="CHEBI:29105"/>
    </ligand>
</feature>
<protein>
    <recommendedName>
        <fullName evidence="2 8">Carbonic anhydrase</fullName>
        <ecNumber evidence="2 8">4.2.1.1</ecNumber>
    </recommendedName>
    <alternativeName>
        <fullName evidence="8">Carbonate dehydratase</fullName>
    </alternativeName>
</protein>
<evidence type="ECO:0000313" key="10">
    <source>
        <dbReference type="Proteomes" id="UP000035287"/>
    </source>
</evidence>
<evidence type="ECO:0000256" key="7">
    <source>
        <dbReference type="PIRSR" id="PIRSR601765-1"/>
    </source>
</evidence>
<dbReference type="STRING" id="1348774.AB433_08865"/>
<dbReference type="PANTHER" id="PTHR11002">
    <property type="entry name" value="CARBONIC ANHYDRASE"/>
    <property type="match status" value="1"/>
</dbReference>